<reference evidence="1 2" key="1">
    <citation type="submission" date="2020-10" db="EMBL/GenBank/DDBJ databases">
        <title>Connecting structure to function with the recovery of over 1000 high-quality activated sludge metagenome-assembled genomes encoding full-length rRNA genes using long-read sequencing.</title>
        <authorList>
            <person name="Singleton C.M."/>
            <person name="Petriglieri F."/>
            <person name="Kristensen J.M."/>
            <person name="Kirkegaard R.H."/>
            <person name="Michaelsen T.Y."/>
            <person name="Andersen M.H."/>
            <person name="Karst S.M."/>
            <person name="Dueholm M.S."/>
            <person name="Nielsen P.H."/>
            <person name="Albertsen M."/>
        </authorList>
    </citation>
    <scope>NUCLEOTIDE SEQUENCE [LARGE SCALE GENOMIC DNA]</scope>
    <source>
        <strain evidence="1">EsbW_18-Q3-R4-48_BATAC.285</strain>
    </source>
</reference>
<comment type="caution">
    <text evidence="1">The sequence shown here is derived from an EMBL/GenBank/DDBJ whole genome shotgun (WGS) entry which is preliminary data.</text>
</comment>
<gene>
    <name evidence="1" type="ORF">IPJ27_13845</name>
</gene>
<evidence type="ECO:0000313" key="1">
    <source>
        <dbReference type="EMBL" id="MBK7675745.1"/>
    </source>
</evidence>
<evidence type="ECO:0000313" key="2">
    <source>
        <dbReference type="Proteomes" id="UP000697998"/>
    </source>
</evidence>
<name>A0A935PYJ4_9PROT</name>
<sequence length="105" mass="11331">MIYLLNTSILTAYGEYRFSGPLDADEARRRLAGGFISAVGHEASARLLSGLLGVEVPTRRVEIAMAPGDEALILRITTRLPEGKLLSDAEIAAAPHELAWLERSA</sequence>
<dbReference type="InterPro" id="IPR015055">
    <property type="entry name" value="STIV_B116-like"/>
</dbReference>
<protein>
    <submittedName>
        <fullName evidence="1">DUF1874 domain-containing protein</fullName>
    </submittedName>
</protein>
<dbReference type="Gene3D" id="3.40.50.11170">
    <property type="entry name" value="Uncharacterised protein PF08960, DUF1874"/>
    <property type="match status" value="1"/>
</dbReference>
<dbReference type="Proteomes" id="UP000697998">
    <property type="component" value="Unassembled WGS sequence"/>
</dbReference>
<dbReference type="AlphaFoldDB" id="A0A935PYJ4"/>
<dbReference type="InterPro" id="IPR037236">
    <property type="entry name" value="STIV_B116-like_sf"/>
</dbReference>
<dbReference type="SUPFAM" id="SSF143602">
    <property type="entry name" value="STIV B116-like"/>
    <property type="match status" value="1"/>
</dbReference>
<accession>A0A935PYJ4</accession>
<organism evidence="1 2">
    <name type="scientific">Candidatus Accumulibacter proximus</name>
    <dbReference type="NCBI Taxonomy" id="2954385"/>
    <lineage>
        <taxon>Bacteria</taxon>
        <taxon>Pseudomonadati</taxon>
        <taxon>Pseudomonadota</taxon>
        <taxon>Betaproteobacteria</taxon>
        <taxon>Candidatus Accumulibacter</taxon>
    </lineage>
</organism>
<proteinExistence type="predicted"/>
<dbReference type="EMBL" id="JADJMH010000013">
    <property type="protein sequence ID" value="MBK7675745.1"/>
    <property type="molecule type" value="Genomic_DNA"/>
</dbReference>
<dbReference type="Pfam" id="PF08960">
    <property type="entry name" value="STIV_B116-like"/>
    <property type="match status" value="1"/>
</dbReference>